<dbReference type="AlphaFoldDB" id="A0A8J3G1V8"/>
<evidence type="ECO:0000256" key="5">
    <source>
        <dbReference type="ARBA" id="ARBA00022741"/>
    </source>
</evidence>
<dbReference type="Pfam" id="PF01202">
    <property type="entry name" value="SKI"/>
    <property type="match status" value="1"/>
</dbReference>
<evidence type="ECO:0000256" key="4">
    <source>
        <dbReference type="ARBA" id="ARBA00022679"/>
    </source>
</evidence>
<keyword evidence="7 9" id="KW-0067">ATP-binding</keyword>
<comment type="pathway">
    <text evidence="1">Carbohydrate acid metabolism.</text>
</comment>
<evidence type="ECO:0000313" key="11">
    <source>
        <dbReference type="Proteomes" id="UP000634004"/>
    </source>
</evidence>
<keyword evidence="6 9" id="KW-0418">Kinase</keyword>
<dbReference type="GO" id="GO:0005737">
    <property type="term" value="C:cytoplasm"/>
    <property type="evidence" value="ECO:0007669"/>
    <property type="project" value="TreeGrafter"/>
</dbReference>
<evidence type="ECO:0000256" key="6">
    <source>
        <dbReference type="ARBA" id="ARBA00022777"/>
    </source>
</evidence>
<evidence type="ECO:0000256" key="8">
    <source>
        <dbReference type="ARBA" id="ARBA00048090"/>
    </source>
</evidence>
<accession>A0A8J3G1V8</accession>
<dbReference type="PROSITE" id="PS51257">
    <property type="entry name" value="PROKAR_LIPOPROTEIN"/>
    <property type="match status" value="1"/>
</dbReference>
<dbReference type="GO" id="GO:0005975">
    <property type="term" value="P:carbohydrate metabolic process"/>
    <property type="evidence" value="ECO:0007669"/>
    <property type="project" value="InterPro"/>
</dbReference>
<comment type="similarity">
    <text evidence="2 9">Belongs to the gluconokinase GntK/GntV family.</text>
</comment>
<proteinExistence type="inferred from homology"/>
<dbReference type="CDD" id="cd02021">
    <property type="entry name" value="GntK"/>
    <property type="match status" value="1"/>
</dbReference>
<dbReference type="InterPro" id="IPR027417">
    <property type="entry name" value="P-loop_NTPase"/>
</dbReference>
<dbReference type="GO" id="GO:0005524">
    <property type="term" value="F:ATP binding"/>
    <property type="evidence" value="ECO:0007669"/>
    <property type="project" value="UniProtKB-KW"/>
</dbReference>
<keyword evidence="5 9" id="KW-0547">Nucleotide-binding</keyword>
<comment type="catalytic activity">
    <reaction evidence="8 9">
        <text>D-gluconate + ATP = 6-phospho-D-gluconate + ADP + H(+)</text>
        <dbReference type="Rhea" id="RHEA:19433"/>
        <dbReference type="ChEBI" id="CHEBI:15378"/>
        <dbReference type="ChEBI" id="CHEBI:18391"/>
        <dbReference type="ChEBI" id="CHEBI:30616"/>
        <dbReference type="ChEBI" id="CHEBI:58759"/>
        <dbReference type="ChEBI" id="CHEBI:456216"/>
        <dbReference type="EC" id="2.7.1.12"/>
    </reaction>
</comment>
<name>A0A8J3G1V8_9PROT</name>
<dbReference type="PANTHER" id="PTHR43442">
    <property type="entry name" value="GLUCONOKINASE-RELATED"/>
    <property type="match status" value="1"/>
</dbReference>
<reference evidence="10" key="2">
    <citation type="submission" date="2020-09" db="EMBL/GenBank/DDBJ databases">
        <authorList>
            <person name="Sun Q."/>
            <person name="Kim S."/>
        </authorList>
    </citation>
    <scope>NUCLEOTIDE SEQUENCE</scope>
    <source>
        <strain evidence="10">KCTC 32513</strain>
    </source>
</reference>
<dbReference type="RefSeq" id="WP_189496221.1">
    <property type="nucleotide sequence ID" value="NZ_BMZH01000003.1"/>
</dbReference>
<evidence type="ECO:0000313" key="10">
    <source>
        <dbReference type="EMBL" id="GHA89578.1"/>
    </source>
</evidence>
<keyword evidence="11" id="KW-1185">Reference proteome</keyword>
<dbReference type="NCBIfam" id="TIGR01313">
    <property type="entry name" value="therm_gnt_kin"/>
    <property type="match status" value="1"/>
</dbReference>
<reference evidence="10" key="1">
    <citation type="journal article" date="2014" name="Int. J. Syst. Evol. Microbiol.">
        <title>Complete genome sequence of Corynebacterium casei LMG S-19264T (=DSM 44701T), isolated from a smear-ripened cheese.</title>
        <authorList>
            <consortium name="US DOE Joint Genome Institute (JGI-PGF)"/>
            <person name="Walter F."/>
            <person name="Albersmeier A."/>
            <person name="Kalinowski J."/>
            <person name="Ruckert C."/>
        </authorList>
    </citation>
    <scope>NUCLEOTIDE SEQUENCE</scope>
    <source>
        <strain evidence="10">KCTC 32513</strain>
    </source>
</reference>
<dbReference type="Gene3D" id="3.40.50.300">
    <property type="entry name" value="P-loop containing nucleotide triphosphate hydrolases"/>
    <property type="match status" value="1"/>
</dbReference>
<organism evidence="10 11">
    <name type="scientific">Algimonas arctica</name>
    <dbReference type="NCBI Taxonomy" id="1479486"/>
    <lineage>
        <taxon>Bacteria</taxon>
        <taxon>Pseudomonadati</taxon>
        <taxon>Pseudomonadota</taxon>
        <taxon>Alphaproteobacteria</taxon>
        <taxon>Maricaulales</taxon>
        <taxon>Robiginitomaculaceae</taxon>
        <taxon>Algimonas</taxon>
    </lineage>
</organism>
<comment type="caution">
    <text evidence="10">The sequence shown here is derived from an EMBL/GenBank/DDBJ whole genome shotgun (WGS) entry which is preliminary data.</text>
</comment>
<dbReference type="PANTHER" id="PTHR43442:SF3">
    <property type="entry name" value="GLUCONOKINASE-RELATED"/>
    <property type="match status" value="1"/>
</dbReference>
<protein>
    <recommendedName>
        <fullName evidence="3 9">Gluconokinase</fullName>
        <ecNumber evidence="3 9">2.7.1.12</ecNumber>
    </recommendedName>
</protein>
<evidence type="ECO:0000256" key="9">
    <source>
        <dbReference type="RuleBase" id="RU363066"/>
    </source>
</evidence>
<evidence type="ECO:0000256" key="7">
    <source>
        <dbReference type="ARBA" id="ARBA00022840"/>
    </source>
</evidence>
<evidence type="ECO:0000256" key="3">
    <source>
        <dbReference type="ARBA" id="ARBA00012054"/>
    </source>
</evidence>
<dbReference type="GO" id="GO:0046316">
    <property type="term" value="F:gluconokinase activity"/>
    <property type="evidence" value="ECO:0007669"/>
    <property type="project" value="UniProtKB-EC"/>
</dbReference>
<evidence type="ECO:0000256" key="1">
    <source>
        <dbReference type="ARBA" id="ARBA00004761"/>
    </source>
</evidence>
<dbReference type="InterPro" id="IPR031322">
    <property type="entry name" value="Shikimate/glucono_kinase"/>
</dbReference>
<gene>
    <name evidence="10" type="ORF">GCM10009069_10910</name>
</gene>
<sequence length="176" mass="19225">MSSSLRSLIVIMGVSGCGKSTIGRALAAKNAWPFLEGDRFHPAENIEKMASGTPLTDQDRVAWMDGICCAVDAHAAPVLVLACSALTPFVRNRLGQIGRNLIYAHLKTDSVDMVERLGFRDHFMPAQLLSSQYAALSVPDGAYEFDASKPADRIVVQMMDRFIGGPTDMRPPRWNS</sequence>
<dbReference type="EC" id="2.7.1.12" evidence="3 9"/>
<keyword evidence="4 9" id="KW-0808">Transferase</keyword>
<dbReference type="Proteomes" id="UP000634004">
    <property type="component" value="Unassembled WGS sequence"/>
</dbReference>
<dbReference type="EMBL" id="BMZH01000003">
    <property type="protein sequence ID" value="GHA89578.1"/>
    <property type="molecule type" value="Genomic_DNA"/>
</dbReference>
<dbReference type="SUPFAM" id="SSF52540">
    <property type="entry name" value="P-loop containing nucleoside triphosphate hydrolases"/>
    <property type="match status" value="1"/>
</dbReference>
<evidence type="ECO:0000256" key="2">
    <source>
        <dbReference type="ARBA" id="ARBA00008420"/>
    </source>
</evidence>
<dbReference type="InterPro" id="IPR006001">
    <property type="entry name" value="Therm_gnt_kin"/>
</dbReference>